<dbReference type="Gene3D" id="3.30.365.10">
    <property type="entry name" value="Aldehyde oxidase/xanthine dehydrogenase, molybdopterin binding domain"/>
    <property type="match status" value="5"/>
</dbReference>
<accession>A0A6N1X4V7</accession>
<dbReference type="InterPro" id="IPR008274">
    <property type="entry name" value="AldOxase/xan_DH_MoCoBD1"/>
</dbReference>
<dbReference type="SMART" id="SM01008">
    <property type="entry name" value="Ald_Xan_dh_C"/>
    <property type="match status" value="1"/>
</dbReference>
<organism evidence="2 3">
    <name type="scientific">Comamonas antarctica</name>
    <dbReference type="NCBI Taxonomy" id="2743470"/>
    <lineage>
        <taxon>Bacteria</taxon>
        <taxon>Pseudomonadati</taxon>
        <taxon>Pseudomonadota</taxon>
        <taxon>Betaproteobacteria</taxon>
        <taxon>Burkholderiales</taxon>
        <taxon>Comamonadaceae</taxon>
        <taxon>Comamonas</taxon>
    </lineage>
</organism>
<dbReference type="Pfam" id="PF20256">
    <property type="entry name" value="MoCoBD_2"/>
    <property type="match status" value="1"/>
</dbReference>
<dbReference type="InterPro" id="IPR037165">
    <property type="entry name" value="AldOxase/xan_DH_Mopterin-bd_sf"/>
</dbReference>
<evidence type="ECO:0000259" key="1">
    <source>
        <dbReference type="SMART" id="SM01008"/>
    </source>
</evidence>
<dbReference type="AlphaFoldDB" id="A0A6N1X4V7"/>
<dbReference type="Gene3D" id="3.90.1170.50">
    <property type="entry name" value="Aldehyde oxidase/xanthine dehydrogenase, a/b hammerhead"/>
    <property type="match status" value="1"/>
</dbReference>
<dbReference type="InterPro" id="IPR016208">
    <property type="entry name" value="Ald_Oxase/xanthine_DH-like"/>
</dbReference>
<dbReference type="Pfam" id="PF01315">
    <property type="entry name" value="Ald_Xan_dh_C"/>
    <property type="match status" value="1"/>
</dbReference>
<protein>
    <submittedName>
        <fullName evidence="2">Molybdopterin-dependent oxidoreductase</fullName>
    </submittedName>
</protein>
<dbReference type="KEGG" id="aant:HUK68_09320"/>
<sequence length="761" mass="80295">MKPSFASLPAGVVRPLEQADLVRSDAAVKLSGMPLYLTDRIAPDQLRGAILGSPHPHARILRIDTAAACALAGVHAVVTHADIPGQADYGLRRVDRPALCRDRVRYVGDAVAAVAADTLDIAHAALDLIAVEYELLEALTCPEAALSPQAPELHAGGNLLHAHHHRLGDASAADAATVHRVSACYETPRQMHAFLETEGGVAECDGEGGLRLFFANHNPERERQVIAAMLALPAERVHSLGSPVGGSYGGKDELTVQPIAALLAWKTGRSVRLHLGRAQSSDFGVKRHPMRIRMESGCDARGRLTFHHVQILADTGAYATHGPEVLDAALEHAPGPYAWQSVDIAGRLAYTNNGVAGAFRGFGAVQVQFALEQQVDRLAGAAGLDPAHFRAQNLKPADAPGPLGQTVVPFDGPQRALAALVQHPLWTAHRTRHWSDGPHVRYRHGIGLALVHRSDGFGKGFPFGCRMELALAADGAIELRSGFTELGQNLLAAVRNTCMHFLHCSAQDLRPVLGDTRCTPDSGPVAASRATTLVWRALQRAAPQWRAQLCAATAALHGLPLESLRLGAGGIHGPAGLVASYARLARLLGAQRPAIAIDQAPEVTPSDAPDTHYVFGACAAAAHAVVDSWTGSIRIVEMALVGAVGPVVSAMGYMGQLEGGALMGQALCTQEALDCVDGHYQQRNLDSYLVPTLADAPMFDVWAVEGLPEGDTAGPRGTGEISVNIAAPACANAIACALQAPIDRLPVRPETVFRLLEGASI</sequence>
<dbReference type="Proteomes" id="UP000509579">
    <property type="component" value="Chromosome"/>
</dbReference>
<evidence type="ECO:0000313" key="2">
    <source>
        <dbReference type="EMBL" id="QKV53072.1"/>
    </source>
</evidence>
<keyword evidence="3" id="KW-1185">Reference proteome</keyword>
<dbReference type="PANTHER" id="PTHR11908">
    <property type="entry name" value="XANTHINE DEHYDROGENASE"/>
    <property type="match status" value="1"/>
</dbReference>
<proteinExistence type="predicted"/>
<gene>
    <name evidence="2" type="ORF">HUK68_09320</name>
</gene>
<dbReference type="SUPFAM" id="SSF56003">
    <property type="entry name" value="Molybdenum cofactor-binding domain"/>
    <property type="match status" value="1"/>
</dbReference>
<dbReference type="InterPro" id="IPR046867">
    <property type="entry name" value="AldOxase/xan_DH_MoCoBD2"/>
</dbReference>
<dbReference type="EMBL" id="CP054840">
    <property type="protein sequence ID" value="QKV53072.1"/>
    <property type="molecule type" value="Genomic_DNA"/>
</dbReference>
<dbReference type="SUPFAM" id="SSF54665">
    <property type="entry name" value="CO dehydrogenase molybdoprotein N-domain-like"/>
    <property type="match status" value="1"/>
</dbReference>
<dbReference type="RefSeq" id="WP_175503949.1">
    <property type="nucleotide sequence ID" value="NZ_CP054840.1"/>
</dbReference>
<dbReference type="PANTHER" id="PTHR11908:SF157">
    <property type="entry name" value="XANTHINE DEHYDROGENASE SUBUNIT D-RELATED"/>
    <property type="match status" value="1"/>
</dbReference>
<dbReference type="GO" id="GO:0005506">
    <property type="term" value="F:iron ion binding"/>
    <property type="evidence" value="ECO:0007669"/>
    <property type="project" value="InterPro"/>
</dbReference>
<dbReference type="InterPro" id="IPR000674">
    <property type="entry name" value="Ald_Oxase/Xan_DH_a/b"/>
</dbReference>
<dbReference type="InterPro" id="IPR036856">
    <property type="entry name" value="Ald_Oxase/Xan_DH_a/b_sf"/>
</dbReference>
<feature type="domain" description="Aldehyde oxidase/xanthine dehydrogenase a/b hammerhead" evidence="1">
    <location>
        <begin position="31"/>
        <end position="137"/>
    </location>
</feature>
<evidence type="ECO:0000313" key="3">
    <source>
        <dbReference type="Proteomes" id="UP000509579"/>
    </source>
</evidence>
<name>A0A6N1X4V7_9BURK</name>
<dbReference type="Pfam" id="PF02738">
    <property type="entry name" value="MoCoBD_1"/>
    <property type="match status" value="1"/>
</dbReference>
<dbReference type="GO" id="GO:0016491">
    <property type="term" value="F:oxidoreductase activity"/>
    <property type="evidence" value="ECO:0007669"/>
    <property type="project" value="InterPro"/>
</dbReference>
<reference evidence="2 3" key="1">
    <citation type="submission" date="2020-06" db="EMBL/GenBank/DDBJ databases">
        <title>Acidovorax antarctica sp. nov., isolated from Corinth ice sheet soil, Antarctic Fields Peninsula.</title>
        <authorList>
            <person name="Xu Q."/>
            <person name="Peng F."/>
        </authorList>
    </citation>
    <scope>NUCLEOTIDE SEQUENCE [LARGE SCALE GENOMIC DNA]</scope>
    <source>
        <strain evidence="2 3">16-35-5</strain>
    </source>
</reference>